<sequence>MRSWLAIGAINGLLGVAIGAFAAHGLEGVLPDDRLEWVETAARYQLVHALALLVCAMLADRYKGRIVTVAGAAFTAGTLLFCGGLYVAGLTGWRAVIPVVPVGGACFLAGWAALLWMALRRPSA</sequence>
<evidence type="ECO:0000256" key="3">
    <source>
        <dbReference type="ARBA" id="ARBA00022692"/>
    </source>
</evidence>
<evidence type="ECO:0000256" key="2">
    <source>
        <dbReference type="ARBA" id="ARBA00009694"/>
    </source>
</evidence>
<proteinExistence type="inferred from homology"/>
<dbReference type="PANTHER" id="PTHR43461">
    <property type="entry name" value="TRANSMEMBRANE PROTEIN 256"/>
    <property type="match status" value="1"/>
</dbReference>
<accession>A0A369T8K6</accession>
<comment type="similarity">
    <text evidence="2">Belongs to the UPF0382 family.</text>
</comment>
<dbReference type="InterPro" id="IPR006696">
    <property type="entry name" value="DUF423"/>
</dbReference>
<evidence type="ECO:0000256" key="1">
    <source>
        <dbReference type="ARBA" id="ARBA00004141"/>
    </source>
</evidence>
<evidence type="ECO:0000313" key="8">
    <source>
        <dbReference type="Proteomes" id="UP000253941"/>
    </source>
</evidence>
<keyword evidence="4 6" id="KW-1133">Transmembrane helix</keyword>
<name>A0A369T8K6_9PROT</name>
<evidence type="ECO:0000256" key="5">
    <source>
        <dbReference type="ARBA" id="ARBA00023136"/>
    </source>
</evidence>
<evidence type="ECO:0000313" key="7">
    <source>
        <dbReference type="EMBL" id="RDD60685.1"/>
    </source>
</evidence>
<comment type="caution">
    <text evidence="7">The sequence shown here is derived from an EMBL/GenBank/DDBJ whole genome shotgun (WGS) entry which is preliminary data.</text>
</comment>
<feature type="transmembrane region" description="Helical" evidence="6">
    <location>
        <begin position="66"/>
        <end position="89"/>
    </location>
</feature>
<dbReference type="Proteomes" id="UP000253941">
    <property type="component" value="Unassembled WGS sequence"/>
</dbReference>
<evidence type="ECO:0000256" key="6">
    <source>
        <dbReference type="SAM" id="Phobius"/>
    </source>
</evidence>
<dbReference type="GO" id="GO:0005886">
    <property type="term" value="C:plasma membrane"/>
    <property type="evidence" value="ECO:0007669"/>
    <property type="project" value="TreeGrafter"/>
</dbReference>
<feature type="transmembrane region" description="Helical" evidence="6">
    <location>
        <begin position="95"/>
        <end position="119"/>
    </location>
</feature>
<reference evidence="7 8" key="1">
    <citation type="submission" date="2018-07" db="EMBL/GenBank/DDBJ databases">
        <title>Venubactetium sediminum gen. nov., sp. nov., isolated from a marine solar saltern.</title>
        <authorList>
            <person name="Wang S."/>
        </authorList>
    </citation>
    <scope>NUCLEOTIDE SEQUENCE [LARGE SCALE GENOMIC DNA]</scope>
    <source>
        <strain evidence="7 8">WD2A32</strain>
    </source>
</reference>
<dbReference type="Pfam" id="PF04241">
    <property type="entry name" value="DUF423"/>
    <property type="match status" value="1"/>
</dbReference>
<organism evidence="7 8">
    <name type="scientific">Ferruginivarius sediminum</name>
    <dbReference type="NCBI Taxonomy" id="2661937"/>
    <lineage>
        <taxon>Bacteria</taxon>
        <taxon>Pseudomonadati</taxon>
        <taxon>Pseudomonadota</taxon>
        <taxon>Alphaproteobacteria</taxon>
        <taxon>Rhodospirillales</taxon>
        <taxon>Rhodospirillaceae</taxon>
        <taxon>Ferruginivarius</taxon>
    </lineage>
</organism>
<keyword evidence="8" id="KW-1185">Reference proteome</keyword>
<gene>
    <name evidence="7" type="ORF">DRB17_16605</name>
</gene>
<dbReference type="PANTHER" id="PTHR43461:SF1">
    <property type="entry name" value="TRANSMEMBRANE PROTEIN 256"/>
    <property type="match status" value="1"/>
</dbReference>
<protein>
    <submittedName>
        <fullName evidence="7">DUF423 domain-containing protein</fullName>
    </submittedName>
</protein>
<evidence type="ECO:0000256" key="4">
    <source>
        <dbReference type="ARBA" id="ARBA00022989"/>
    </source>
</evidence>
<feature type="transmembrane region" description="Helical" evidence="6">
    <location>
        <begin position="41"/>
        <end position="59"/>
    </location>
</feature>
<dbReference type="AlphaFoldDB" id="A0A369T8K6"/>
<comment type="subcellular location">
    <subcellularLocation>
        <location evidence="1">Membrane</location>
        <topology evidence="1">Multi-pass membrane protein</topology>
    </subcellularLocation>
</comment>
<keyword evidence="3 6" id="KW-0812">Transmembrane</keyword>
<dbReference type="EMBL" id="QPMH01000021">
    <property type="protein sequence ID" value="RDD60685.1"/>
    <property type="molecule type" value="Genomic_DNA"/>
</dbReference>
<keyword evidence="5 6" id="KW-0472">Membrane</keyword>